<dbReference type="GeneTree" id="ENSGT00950000183003"/>
<keyword evidence="7" id="KW-1185">Reference proteome</keyword>
<dbReference type="InterPro" id="IPR036770">
    <property type="entry name" value="Ankyrin_rpt-contain_sf"/>
</dbReference>
<organism evidence="6 7">
    <name type="scientific">Acanthochromis polyacanthus</name>
    <name type="common">spiny chromis</name>
    <dbReference type="NCBI Taxonomy" id="80966"/>
    <lineage>
        <taxon>Eukaryota</taxon>
        <taxon>Metazoa</taxon>
        <taxon>Chordata</taxon>
        <taxon>Craniata</taxon>
        <taxon>Vertebrata</taxon>
        <taxon>Euteleostomi</taxon>
        <taxon>Actinopterygii</taxon>
        <taxon>Neopterygii</taxon>
        <taxon>Teleostei</taxon>
        <taxon>Neoteleostei</taxon>
        <taxon>Acanthomorphata</taxon>
        <taxon>Ovalentaria</taxon>
        <taxon>Pomacentridae</taxon>
        <taxon>Acanthochromis</taxon>
    </lineage>
</organism>
<feature type="repeat" description="ANK" evidence="4">
    <location>
        <begin position="231"/>
        <end position="260"/>
    </location>
</feature>
<feature type="compositionally biased region" description="Polar residues" evidence="5">
    <location>
        <begin position="302"/>
        <end position="318"/>
    </location>
</feature>
<feature type="compositionally biased region" description="Basic and acidic residues" evidence="5">
    <location>
        <begin position="55"/>
        <end position="73"/>
    </location>
</feature>
<dbReference type="PANTHER" id="PTHR14491">
    <property type="entry name" value="SOSONDOWAH, ISOFORM G"/>
    <property type="match status" value="1"/>
</dbReference>
<reference evidence="6" key="1">
    <citation type="submission" date="2025-08" db="UniProtKB">
        <authorList>
            <consortium name="Ensembl"/>
        </authorList>
    </citation>
    <scope>IDENTIFICATION</scope>
</reference>
<dbReference type="STRING" id="80966.ENSAPOP00000009466"/>
<evidence type="ECO:0000313" key="6">
    <source>
        <dbReference type="Ensembl" id="ENSAPOP00000009466.1"/>
    </source>
</evidence>
<evidence type="ECO:0000313" key="7">
    <source>
        <dbReference type="Proteomes" id="UP000257200"/>
    </source>
</evidence>
<dbReference type="InParanoid" id="A0A3Q1EWA4"/>
<dbReference type="PANTHER" id="PTHR14491:SF9">
    <property type="entry name" value="ANKYRIN REPEAT DOMAIN-CONTAINING PROTEIN SOWAHB-LIKE"/>
    <property type="match status" value="1"/>
</dbReference>
<evidence type="ECO:0000256" key="4">
    <source>
        <dbReference type="PROSITE-ProRule" id="PRU00023"/>
    </source>
</evidence>
<proteinExistence type="inferred from homology"/>
<reference evidence="6" key="2">
    <citation type="submission" date="2025-09" db="UniProtKB">
        <authorList>
            <consortium name="Ensembl"/>
        </authorList>
    </citation>
    <scope>IDENTIFICATION</scope>
</reference>
<feature type="repeat" description="ANK" evidence="4">
    <location>
        <begin position="259"/>
        <end position="281"/>
    </location>
</feature>
<dbReference type="SMART" id="SM00248">
    <property type="entry name" value="ANK"/>
    <property type="match status" value="2"/>
</dbReference>
<evidence type="ECO:0000256" key="2">
    <source>
        <dbReference type="ARBA" id="ARBA00023043"/>
    </source>
</evidence>
<dbReference type="Pfam" id="PF12796">
    <property type="entry name" value="Ank_2"/>
    <property type="match status" value="1"/>
</dbReference>
<evidence type="ECO:0000256" key="1">
    <source>
        <dbReference type="ARBA" id="ARBA00022737"/>
    </source>
</evidence>
<dbReference type="InterPro" id="IPR002110">
    <property type="entry name" value="Ankyrin_rpt"/>
</dbReference>
<keyword evidence="2 4" id="KW-0040">ANK repeat</keyword>
<protein>
    <submittedName>
        <fullName evidence="6">Ankyrin repeat domain-containing protein SOWAHC-like</fullName>
    </submittedName>
</protein>
<evidence type="ECO:0000256" key="5">
    <source>
        <dbReference type="SAM" id="MobiDB-lite"/>
    </source>
</evidence>
<dbReference type="SUPFAM" id="SSF48403">
    <property type="entry name" value="Ankyrin repeat"/>
    <property type="match status" value="1"/>
</dbReference>
<evidence type="ECO:0000256" key="3">
    <source>
        <dbReference type="ARBA" id="ARBA00038122"/>
    </source>
</evidence>
<feature type="region of interest" description="Disordered" evidence="5">
    <location>
        <begin position="300"/>
        <end position="320"/>
    </location>
</feature>
<feature type="region of interest" description="Disordered" evidence="5">
    <location>
        <begin position="1"/>
        <end position="119"/>
    </location>
</feature>
<name>A0A3Q1EWA4_9TELE</name>
<dbReference type="Proteomes" id="UP000257200">
    <property type="component" value="Unplaced"/>
</dbReference>
<dbReference type="AlphaFoldDB" id="A0A3Q1EWA4"/>
<accession>A0A3Q1EWA4</accession>
<dbReference type="PROSITE" id="PS50297">
    <property type="entry name" value="ANK_REP_REGION"/>
    <property type="match status" value="2"/>
</dbReference>
<comment type="similarity">
    <text evidence="3">Belongs to the SOWAH family.</text>
</comment>
<feature type="compositionally biased region" description="Polar residues" evidence="5">
    <location>
        <begin position="20"/>
        <end position="31"/>
    </location>
</feature>
<dbReference type="Ensembl" id="ENSAPOT00000001500.1">
    <property type="protein sequence ID" value="ENSAPOP00000009466.1"/>
    <property type="gene ID" value="ENSAPOG00000011757.1"/>
</dbReference>
<dbReference type="Gene3D" id="1.25.40.20">
    <property type="entry name" value="Ankyrin repeat-containing domain"/>
    <property type="match status" value="1"/>
</dbReference>
<dbReference type="PROSITE" id="PS50088">
    <property type="entry name" value="ANK_REPEAT"/>
    <property type="match status" value="2"/>
</dbReference>
<sequence length="362" mass="39688">MEVSSQPSPLDEDLKLDPQSLHQDQNQQSPECSGPSPVQDLEQIQDSVDGASPQHQDRTERHSVHHLDSERHLTSTTANQEEGGSVPSLVVTEAEELRMPPPAAPVSPVEAAAPQKPERPSDLVIPAAAGVMTDSILSSGSDGADMTCSDLMSLRSDSISLASEPAVSRRSEDDDTRSVAASSVMSLFHRLQLDPLEKDWMRSCASGNMAAQRQLLAQEPSLVLKKDFITTALHWAAKQGRQEAVDMMLRSGADVNVRSGYTPLHLASIHGHQEIIRTLINTYNAKTNIRDYHGKRAEHHWSGSSDVFNKPGSQTGRFSRSRRTQRYALPLLLSRSRSQGQLHLDFGTLPQSTSHDALDLYV</sequence>
<keyword evidence="1" id="KW-0677">Repeat</keyword>